<evidence type="ECO:0000313" key="2">
    <source>
        <dbReference type="Proteomes" id="UP000533269"/>
    </source>
</evidence>
<evidence type="ECO:0000313" key="1">
    <source>
        <dbReference type="EMBL" id="MBB2902002.1"/>
    </source>
</evidence>
<dbReference type="Pfam" id="PF14907">
    <property type="entry name" value="NTP_transf_5"/>
    <property type="match status" value="1"/>
</dbReference>
<protein>
    <submittedName>
        <fullName evidence="1">Uncharacterized protein</fullName>
    </submittedName>
</protein>
<sequence>MRDLLRGRAGDPDGVDPDVLAGVVRHHRVGPSVDHLLKDAPDAGAVAHLRAATRPALLAQVARQLPLQLDLRLVADALRGSPWAVVKGPAVAATVHAGAPREFHDLDVLVSPAAFGDALRALEARGARAMDPDWAGIRAARAGEIAVALPHGTFLDLHWHLVNRPARRQRFAVDVDAMLDRTRPATLLGTAAPVLDATDQLHHLALHACLSGAWRLLWSYDLRLASRDADWAELAARTASAGTGLAVAMALSRARQVLDAPVPGRALRTLSGGSPWRIAGRLATTLRPPHASPRPARNGAVVYQCTAASGSASVLALLGETHRRLRRPAAPGDPEDTGGTGIDLRIPADARTGYLEDVAAQGTDRGGRLSAR</sequence>
<gene>
    <name evidence="1" type="ORF">FHR75_002817</name>
</gene>
<reference evidence="1 2" key="1">
    <citation type="submission" date="2020-08" db="EMBL/GenBank/DDBJ databases">
        <title>The Agave Microbiome: Exploring the role of microbial communities in plant adaptations to desert environments.</title>
        <authorList>
            <person name="Partida-Martinez L.P."/>
        </authorList>
    </citation>
    <scope>NUCLEOTIDE SEQUENCE [LARGE SCALE GENOMIC DNA]</scope>
    <source>
        <strain evidence="1 2">AS2.23</strain>
    </source>
</reference>
<dbReference type="EMBL" id="JACHVY010000002">
    <property type="protein sequence ID" value="MBB2902002.1"/>
    <property type="molecule type" value="Genomic_DNA"/>
</dbReference>
<accession>A0A7W4TNA2</accession>
<comment type="caution">
    <text evidence="1">The sequence shown here is derived from an EMBL/GenBank/DDBJ whole genome shotgun (WGS) entry which is preliminary data.</text>
</comment>
<dbReference type="AlphaFoldDB" id="A0A7W4TNA2"/>
<organism evidence="1 2">
    <name type="scientific">Kineococcus radiotolerans</name>
    <dbReference type="NCBI Taxonomy" id="131568"/>
    <lineage>
        <taxon>Bacteria</taxon>
        <taxon>Bacillati</taxon>
        <taxon>Actinomycetota</taxon>
        <taxon>Actinomycetes</taxon>
        <taxon>Kineosporiales</taxon>
        <taxon>Kineosporiaceae</taxon>
        <taxon>Kineococcus</taxon>
    </lineage>
</organism>
<name>A0A7W4TNA2_KINRA</name>
<proteinExistence type="predicted"/>
<reference evidence="1 2" key="2">
    <citation type="submission" date="2020-08" db="EMBL/GenBank/DDBJ databases">
        <authorList>
            <person name="Partida-Martinez L."/>
            <person name="Huntemann M."/>
            <person name="Clum A."/>
            <person name="Wang J."/>
            <person name="Palaniappan K."/>
            <person name="Ritter S."/>
            <person name="Chen I.-M."/>
            <person name="Stamatis D."/>
            <person name="Reddy T."/>
            <person name="O'Malley R."/>
            <person name="Daum C."/>
            <person name="Shapiro N."/>
            <person name="Ivanova N."/>
            <person name="Kyrpides N."/>
            <person name="Woyke T."/>
        </authorList>
    </citation>
    <scope>NUCLEOTIDE SEQUENCE [LARGE SCALE GENOMIC DNA]</scope>
    <source>
        <strain evidence="1 2">AS2.23</strain>
    </source>
</reference>
<dbReference type="InterPro" id="IPR039498">
    <property type="entry name" value="NTP_transf_5"/>
</dbReference>
<dbReference type="Proteomes" id="UP000533269">
    <property type="component" value="Unassembled WGS sequence"/>
</dbReference>